<evidence type="ECO:0000256" key="2">
    <source>
        <dbReference type="ARBA" id="ARBA00022670"/>
    </source>
</evidence>
<organism evidence="5 6">
    <name type="scientific">Autumnicola lenta</name>
    <dbReference type="NCBI Taxonomy" id="3075593"/>
    <lineage>
        <taxon>Bacteria</taxon>
        <taxon>Pseudomonadati</taxon>
        <taxon>Bacteroidota</taxon>
        <taxon>Flavobacteriia</taxon>
        <taxon>Flavobacteriales</taxon>
        <taxon>Flavobacteriaceae</taxon>
        <taxon>Autumnicola</taxon>
    </lineage>
</organism>
<reference evidence="5 6" key="1">
    <citation type="submission" date="2023-09" db="EMBL/GenBank/DDBJ databases">
        <authorList>
            <person name="Rey-Velasco X."/>
        </authorList>
    </citation>
    <scope>NUCLEOTIDE SEQUENCE [LARGE SCALE GENOMIC DNA]</scope>
    <source>
        <strain evidence="5 6">F260</strain>
    </source>
</reference>
<name>A0ABU3CPG2_9FLAO</name>
<dbReference type="PRINTS" id="PR00834">
    <property type="entry name" value="PROTEASES2C"/>
</dbReference>
<dbReference type="SUPFAM" id="SSF50156">
    <property type="entry name" value="PDZ domain-like"/>
    <property type="match status" value="2"/>
</dbReference>
<dbReference type="InterPro" id="IPR001940">
    <property type="entry name" value="Peptidase_S1C"/>
</dbReference>
<dbReference type="SUPFAM" id="SSF50494">
    <property type="entry name" value="Trypsin-like serine proteases"/>
    <property type="match status" value="1"/>
</dbReference>
<protein>
    <submittedName>
        <fullName evidence="5">Trypsin-like peptidase domain-containing protein</fullName>
    </submittedName>
</protein>
<dbReference type="InterPro" id="IPR001478">
    <property type="entry name" value="PDZ"/>
</dbReference>
<dbReference type="PANTHER" id="PTHR22939:SF129">
    <property type="entry name" value="SERINE PROTEASE HTRA2, MITOCHONDRIAL"/>
    <property type="match status" value="1"/>
</dbReference>
<comment type="caution">
    <text evidence="5">The sequence shown here is derived from an EMBL/GenBank/DDBJ whole genome shotgun (WGS) entry which is preliminary data.</text>
</comment>
<dbReference type="CDD" id="cd06779">
    <property type="entry name" value="cpPDZ_Deg_HtrA-like"/>
    <property type="match status" value="1"/>
</dbReference>
<dbReference type="Pfam" id="PF13180">
    <property type="entry name" value="PDZ_2"/>
    <property type="match status" value="1"/>
</dbReference>
<dbReference type="Pfam" id="PF13365">
    <property type="entry name" value="Trypsin_2"/>
    <property type="match status" value="1"/>
</dbReference>
<dbReference type="RefSeq" id="WP_311496231.1">
    <property type="nucleotide sequence ID" value="NZ_JAVRHO010000030.1"/>
</dbReference>
<accession>A0ABU3CPG2</accession>
<keyword evidence="3" id="KW-0378">Hydrolase</keyword>
<keyword evidence="2" id="KW-0645">Protease</keyword>
<proteinExistence type="inferred from homology"/>
<evidence type="ECO:0000256" key="3">
    <source>
        <dbReference type="ARBA" id="ARBA00022801"/>
    </source>
</evidence>
<dbReference type="Gene3D" id="2.40.10.120">
    <property type="match status" value="1"/>
</dbReference>
<keyword evidence="6" id="KW-1185">Reference proteome</keyword>
<comment type="similarity">
    <text evidence="1">Belongs to the peptidase S1C family.</text>
</comment>
<evidence type="ECO:0000313" key="5">
    <source>
        <dbReference type="EMBL" id="MDT0648132.1"/>
    </source>
</evidence>
<dbReference type="PROSITE" id="PS50106">
    <property type="entry name" value="PDZ"/>
    <property type="match status" value="1"/>
</dbReference>
<dbReference type="SMART" id="SM00228">
    <property type="entry name" value="PDZ"/>
    <property type="match status" value="2"/>
</dbReference>
<dbReference type="InterPro" id="IPR036034">
    <property type="entry name" value="PDZ_sf"/>
</dbReference>
<evidence type="ECO:0000256" key="1">
    <source>
        <dbReference type="ARBA" id="ARBA00010541"/>
    </source>
</evidence>
<dbReference type="InterPro" id="IPR009003">
    <property type="entry name" value="Peptidase_S1_PA"/>
</dbReference>
<evidence type="ECO:0000313" key="6">
    <source>
        <dbReference type="Proteomes" id="UP001245285"/>
    </source>
</evidence>
<feature type="domain" description="PDZ" evidence="4">
    <location>
        <begin position="273"/>
        <end position="364"/>
    </location>
</feature>
<dbReference type="Proteomes" id="UP001245285">
    <property type="component" value="Unassembled WGS sequence"/>
</dbReference>
<gene>
    <name evidence="5" type="ORF">RM545_15665</name>
</gene>
<dbReference type="PANTHER" id="PTHR22939">
    <property type="entry name" value="SERINE PROTEASE FAMILY S1C HTRA-RELATED"/>
    <property type="match status" value="1"/>
</dbReference>
<evidence type="ECO:0000259" key="4">
    <source>
        <dbReference type="PROSITE" id="PS50106"/>
    </source>
</evidence>
<dbReference type="Gene3D" id="2.30.42.10">
    <property type="match status" value="2"/>
</dbReference>
<sequence>MKKLASLLIVSVLGGALTLGSYKLFLEEEEISSNFTLPSTEETSNFIPANYAENRSYGTNADFTEAAEKTVHAVVHVKNMAVFNGARNPFEFYYGGGRSEGKAVQGAGSGVIITPDGYIVTNNHVIEGASELEVTLNNNQTYTAEVIGTDKASDIALLKVDAENLEYIPFGNSNNVKLGEWVLAVGNPFNLKSTVTAGIVSAKARDLNPADAIPQSFIQTDAAINPGNSGGALVNINGELIGINTAITSKTGSYVGYAFAVPSNNARKIVEDIMEYGDVQQGILGIKGGSVTPRAVKELSLNTTQGVYVAVVSPGSGAENAGIKENDIIRKIDNIQINKFSDLTGYISSKRPNDEVAVTFLRDGREREVTVTLTKYESYRIKSIGLEVANASKEELRGYNIEYGVKINQILRNDLPADELAGNIITEINNEEVRNIQDVERIIEGKRSSDPVVVTFIDGNGEKQRVVWR</sequence>
<dbReference type="EMBL" id="JAVRHO010000030">
    <property type="protein sequence ID" value="MDT0648132.1"/>
    <property type="molecule type" value="Genomic_DNA"/>
</dbReference>